<dbReference type="InterPro" id="IPR051685">
    <property type="entry name" value="Ycf3/AcsC/BcsC/TPR_MFPF"/>
</dbReference>
<sequence length="228" mass="26255">MDEAKYLEQGKRLYKENRYEEALEYFHKDVVGDESLFWRAMCLWHLDQPAESVLYFDKCIDVDPDEALPHYYKSRVLFSDLQSFELAKECIEQAILRDPDNPTFINQKGHILLGLNLYEQALEAFNEAISLSDDFIPSTCEGAIKCLINLNRIQKAQEYCEIWVENDVDPELALKYRAQLQTTVGDSAKLVAAFEQIDEEVAATRVNPLVWFAVGTLFAIAINKFVIN</sequence>
<comment type="caution">
    <text evidence="4">The sequence shown here is derived from an EMBL/GenBank/DDBJ whole genome shotgun (WGS) entry which is preliminary data.</text>
</comment>
<evidence type="ECO:0000313" key="4">
    <source>
        <dbReference type="EMBL" id="KAL0477892.1"/>
    </source>
</evidence>
<dbReference type="AlphaFoldDB" id="A0AAW2YP64"/>
<protein>
    <recommendedName>
        <fullName evidence="6">Tetratricopeptide repeat protein</fullName>
    </recommendedName>
</protein>
<dbReference type="SUPFAM" id="SSF48452">
    <property type="entry name" value="TPR-like"/>
    <property type="match status" value="1"/>
</dbReference>
<feature type="repeat" description="TPR" evidence="3">
    <location>
        <begin position="102"/>
        <end position="135"/>
    </location>
</feature>
<proteinExistence type="predicted"/>
<accession>A0AAW2YP64</accession>
<dbReference type="EMBL" id="JAOPGA020000270">
    <property type="protein sequence ID" value="KAL0477892.1"/>
    <property type="molecule type" value="Genomic_DNA"/>
</dbReference>
<keyword evidence="1" id="KW-0677">Repeat</keyword>
<keyword evidence="2 3" id="KW-0802">TPR repeat</keyword>
<dbReference type="PANTHER" id="PTHR44943">
    <property type="entry name" value="CELLULOSE SYNTHASE OPERON PROTEIN C"/>
    <property type="match status" value="1"/>
</dbReference>
<dbReference type="InterPro" id="IPR019734">
    <property type="entry name" value="TPR_rpt"/>
</dbReference>
<dbReference type="PANTHER" id="PTHR44943:SF8">
    <property type="entry name" value="TPR REPEAT-CONTAINING PROTEIN MJ0263"/>
    <property type="match status" value="1"/>
</dbReference>
<keyword evidence="5" id="KW-1185">Reference proteome</keyword>
<reference evidence="4 5" key="1">
    <citation type="submission" date="2024-03" db="EMBL/GenBank/DDBJ databases">
        <title>The Acrasis kona genome and developmental transcriptomes reveal deep origins of eukaryotic multicellular pathways.</title>
        <authorList>
            <person name="Sheikh S."/>
            <person name="Fu C.-J."/>
            <person name="Brown M.W."/>
            <person name="Baldauf S.L."/>
        </authorList>
    </citation>
    <scope>NUCLEOTIDE SEQUENCE [LARGE SCALE GENOMIC DNA]</scope>
    <source>
        <strain evidence="4 5">ATCC MYA-3509</strain>
    </source>
</reference>
<dbReference type="Pfam" id="PF13181">
    <property type="entry name" value="TPR_8"/>
    <property type="match status" value="3"/>
</dbReference>
<evidence type="ECO:0008006" key="6">
    <source>
        <dbReference type="Google" id="ProtNLM"/>
    </source>
</evidence>
<evidence type="ECO:0000256" key="1">
    <source>
        <dbReference type="ARBA" id="ARBA00022737"/>
    </source>
</evidence>
<evidence type="ECO:0000256" key="3">
    <source>
        <dbReference type="PROSITE-ProRule" id="PRU00339"/>
    </source>
</evidence>
<evidence type="ECO:0000256" key="2">
    <source>
        <dbReference type="ARBA" id="ARBA00022803"/>
    </source>
</evidence>
<dbReference type="Proteomes" id="UP001431209">
    <property type="component" value="Unassembled WGS sequence"/>
</dbReference>
<name>A0AAW2YP64_9EUKA</name>
<gene>
    <name evidence="4" type="ORF">AKO1_012663</name>
</gene>
<organism evidence="4 5">
    <name type="scientific">Acrasis kona</name>
    <dbReference type="NCBI Taxonomy" id="1008807"/>
    <lineage>
        <taxon>Eukaryota</taxon>
        <taxon>Discoba</taxon>
        <taxon>Heterolobosea</taxon>
        <taxon>Tetramitia</taxon>
        <taxon>Eutetramitia</taxon>
        <taxon>Acrasidae</taxon>
        <taxon>Acrasis</taxon>
    </lineage>
</organism>
<dbReference type="PROSITE" id="PS50005">
    <property type="entry name" value="TPR"/>
    <property type="match status" value="1"/>
</dbReference>
<dbReference type="SMART" id="SM00028">
    <property type="entry name" value="TPR"/>
    <property type="match status" value="3"/>
</dbReference>
<evidence type="ECO:0000313" key="5">
    <source>
        <dbReference type="Proteomes" id="UP001431209"/>
    </source>
</evidence>
<dbReference type="Gene3D" id="1.25.40.10">
    <property type="entry name" value="Tetratricopeptide repeat domain"/>
    <property type="match status" value="1"/>
</dbReference>
<dbReference type="InterPro" id="IPR011990">
    <property type="entry name" value="TPR-like_helical_dom_sf"/>
</dbReference>